<dbReference type="Proteomes" id="UP000281549">
    <property type="component" value="Unassembled WGS sequence"/>
</dbReference>
<dbReference type="STRING" id="988480.A0A075AZA2"/>
<dbReference type="PANTHER" id="PTHR11259">
    <property type="entry name" value="RAS-RELATED GTP BINDING RAG/GTR YEAST"/>
    <property type="match status" value="1"/>
</dbReference>
<keyword evidence="3" id="KW-0342">GTP-binding</keyword>
<dbReference type="Pfam" id="PF04670">
    <property type="entry name" value="Gtr1_RagA"/>
    <property type="match status" value="1"/>
</dbReference>
<dbReference type="PANTHER" id="PTHR11259:SF2">
    <property type="entry name" value="GH16429P"/>
    <property type="match status" value="1"/>
</dbReference>
<evidence type="ECO:0000256" key="1">
    <source>
        <dbReference type="ARBA" id="ARBA00007756"/>
    </source>
</evidence>
<gene>
    <name evidence="5" type="ORF">O9G_005142</name>
    <name evidence="6" type="ORF">ROZALSC1DRAFT_27271</name>
</gene>
<evidence type="ECO:0000313" key="6">
    <source>
        <dbReference type="EMBL" id="RKP21318.1"/>
    </source>
</evidence>
<reference evidence="6" key="3">
    <citation type="submission" date="2018-08" db="EMBL/GenBank/DDBJ databases">
        <title>Leveraging single-cell genomics to expand the Fungal Tree of Life.</title>
        <authorList>
            <consortium name="DOE Joint Genome Institute"/>
            <person name="Ahrendt S.R."/>
            <person name="Quandt C.A."/>
            <person name="Ciobanu D."/>
            <person name="Clum A."/>
            <person name="Salamov A."/>
            <person name="Andreopoulos B."/>
            <person name="Cheng J.-F."/>
            <person name="Woyke T."/>
            <person name="Pelin A."/>
            <person name="Henrissat B."/>
            <person name="Reynolds N."/>
            <person name="Benny G.L."/>
            <person name="Smith M.E."/>
            <person name="James T.Y."/>
            <person name="Grigoriev I.V."/>
        </authorList>
    </citation>
    <scope>NUCLEOTIDE SEQUENCE</scope>
    <source>
        <strain evidence="6">CSF55</strain>
    </source>
</reference>
<feature type="active site" description="Nucleophile" evidence="4">
    <location>
        <position position="334"/>
    </location>
</feature>
<proteinExistence type="inferred from homology"/>
<reference evidence="8" key="2">
    <citation type="journal article" date="2018" name="Nat. Microbiol.">
        <title>Leveraging single-cell genomics to expand the fungal tree of life.</title>
        <authorList>
            <person name="Ahrendt S.R."/>
            <person name="Quandt C.A."/>
            <person name="Ciobanu D."/>
            <person name="Clum A."/>
            <person name="Salamov A."/>
            <person name="Andreopoulos B."/>
            <person name="Cheng J.F."/>
            <person name="Woyke T."/>
            <person name="Pelin A."/>
            <person name="Henrissat B."/>
            <person name="Reynolds N.K."/>
            <person name="Benny G.L."/>
            <person name="Smith M.E."/>
            <person name="James T.Y."/>
            <person name="Grigoriev I.V."/>
        </authorList>
    </citation>
    <scope>NUCLEOTIDE SEQUENCE [LARGE SCALE GENOMIC DNA]</scope>
    <source>
        <strain evidence="8">CSF55</strain>
    </source>
</reference>
<dbReference type="Gene3D" id="3.40.50.300">
    <property type="entry name" value="P-loop containing nucleotide triphosphate hydrolases"/>
    <property type="match status" value="1"/>
</dbReference>
<dbReference type="GO" id="GO:0008253">
    <property type="term" value="F:5'-nucleotidase activity"/>
    <property type="evidence" value="ECO:0007669"/>
    <property type="project" value="InterPro"/>
</dbReference>
<accession>A0A075AZA2</accession>
<protein>
    <submittedName>
        <fullName evidence="5">Gtr1/RagA G protein domain-containing protein</fullName>
    </submittedName>
</protein>
<dbReference type="EMBL" id="ML004966">
    <property type="protein sequence ID" value="RKP21318.1"/>
    <property type="molecule type" value="Genomic_DNA"/>
</dbReference>
<dbReference type="Proteomes" id="UP000030755">
    <property type="component" value="Unassembled WGS sequence"/>
</dbReference>
<dbReference type="Pfam" id="PF06941">
    <property type="entry name" value="NT5C"/>
    <property type="match status" value="1"/>
</dbReference>
<name>A0A075AZA2_ROZAC</name>
<evidence type="ECO:0000256" key="4">
    <source>
        <dbReference type="PIRSR" id="PIRSR610708-1"/>
    </source>
</evidence>
<keyword evidence="2" id="KW-0547">Nucleotide-binding</keyword>
<keyword evidence="7" id="KW-1185">Reference proteome</keyword>
<evidence type="ECO:0000313" key="7">
    <source>
        <dbReference type="Proteomes" id="UP000030755"/>
    </source>
</evidence>
<dbReference type="GO" id="GO:0000329">
    <property type="term" value="C:fungal-type vacuole membrane"/>
    <property type="evidence" value="ECO:0007669"/>
    <property type="project" value="TreeGrafter"/>
</dbReference>
<dbReference type="InterPro" id="IPR027417">
    <property type="entry name" value="P-loop_NTPase"/>
</dbReference>
<dbReference type="SUPFAM" id="SSF52540">
    <property type="entry name" value="P-loop containing nucleoside triphosphate hydrolases"/>
    <property type="match status" value="1"/>
</dbReference>
<evidence type="ECO:0000313" key="8">
    <source>
        <dbReference type="Proteomes" id="UP000281549"/>
    </source>
</evidence>
<evidence type="ECO:0000256" key="2">
    <source>
        <dbReference type="ARBA" id="ARBA00022741"/>
    </source>
</evidence>
<dbReference type="GO" id="GO:1904263">
    <property type="term" value="P:positive regulation of TORC1 signaling"/>
    <property type="evidence" value="ECO:0007669"/>
    <property type="project" value="TreeGrafter"/>
</dbReference>
<evidence type="ECO:0000313" key="5">
    <source>
        <dbReference type="EMBL" id="EPZ35605.1"/>
    </source>
</evidence>
<dbReference type="EMBL" id="KE560793">
    <property type="protein sequence ID" value="EPZ35605.1"/>
    <property type="molecule type" value="Genomic_DNA"/>
</dbReference>
<dbReference type="AlphaFoldDB" id="A0A075AZA2"/>
<dbReference type="InterPro" id="IPR023214">
    <property type="entry name" value="HAD_sf"/>
</dbReference>
<dbReference type="Gene3D" id="3.30.450.190">
    <property type="match status" value="1"/>
</dbReference>
<dbReference type="InterPro" id="IPR036412">
    <property type="entry name" value="HAD-like_sf"/>
</dbReference>
<dbReference type="GO" id="GO:0005634">
    <property type="term" value="C:nucleus"/>
    <property type="evidence" value="ECO:0007669"/>
    <property type="project" value="TreeGrafter"/>
</dbReference>
<dbReference type="GO" id="GO:0005525">
    <property type="term" value="F:GTP binding"/>
    <property type="evidence" value="ECO:0007669"/>
    <property type="project" value="UniProtKB-KW"/>
</dbReference>
<dbReference type="InterPro" id="IPR006762">
    <property type="entry name" value="Gtr1_RagA"/>
</dbReference>
<dbReference type="GO" id="GO:0009267">
    <property type="term" value="P:cellular response to starvation"/>
    <property type="evidence" value="ECO:0007669"/>
    <property type="project" value="TreeGrafter"/>
</dbReference>
<dbReference type="SUPFAM" id="SSF56784">
    <property type="entry name" value="HAD-like"/>
    <property type="match status" value="1"/>
</dbReference>
<organism evidence="5 7">
    <name type="scientific">Rozella allomycis (strain CSF55)</name>
    <dbReference type="NCBI Taxonomy" id="988480"/>
    <lineage>
        <taxon>Eukaryota</taxon>
        <taxon>Fungi</taxon>
        <taxon>Fungi incertae sedis</taxon>
        <taxon>Cryptomycota</taxon>
        <taxon>Cryptomycota incertae sedis</taxon>
        <taxon>Rozella</taxon>
    </lineage>
</organism>
<dbReference type="OrthoDB" id="26136at2759"/>
<dbReference type="GO" id="GO:0010507">
    <property type="term" value="P:negative regulation of autophagy"/>
    <property type="evidence" value="ECO:0007669"/>
    <property type="project" value="TreeGrafter"/>
</dbReference>
<feature type="active site" description="Proton donor" evidence="4">
    <location>
        <position position="336"/>
    </location>
</feature>
<dbReference type="GO" id="GO:0009264">
    <property type="term" value="P:deoxyribonucleotide catabolic process"/>
    <property type="evidence" value="ECO:0007669"/>
    <property type="project" value="InterPro"/>
</dbReference>
<dbReference type="Gene3D" id="3.40.50.1000">
    <property type="entry name" value="HAD superfamily/HAD-like"/>
    <property type="match status" value="1"/>
</dbReference>
<dbReference type="GO" id="GO:0003924">
    <property type="term" value="F:GTPase activity"/>
    <property type="evidence" value="ECO:0007669"/>
    <property type="project" value="TreeGrafter"/>
</dbReference>
<sequence>MQNAQILILGLKRSGKSSILRVIFHDATPPETLFLETTSSIRTESITSSLIPFSVIDYPEFWNDENSREILKKMQVLLFVIDAQDELLDPLSRLYNIVLSLNSLNSNLKIHVFIHKIDCLSEAYQREIRQDIQQRMSDEFEQAGVSDISIAYHLTSIYDNSVFEAFSLVIQSVIPSLCSFENILDIFCANTSCDKVFLFDPGCKLYFATDSSPVDPLTFDLCSDILDVVIDLTFIYSSEGSQSLNPIDRECTLALSNGYTVLFYQINKFLCLIAIMSGDFNNLRPLLSYNLNLAKEAILEMHQKINSHHKFYSSDLTISVKFAMSINRPLLAIDVDEVLSMTHEAMIKFYNENYNANLELSDFTSYSYWQVWNVSLEESIEITRIFYNSEHFDNVRPVPCAFEVLKALQFKFDLVVVTSRQETIKEKTIQFIERYYPGIFKGVYFGNHYLSEEEKKNLVPKSKSTICQELGAFAIVDDSLAIALECAEIGMDVFLFDLEHSYMWNKTEYHRLPSSIHRVLNWIQVADWLNVRHLALSRENLNSPKQIDENRIIASFVQTKYMTIKHLKKRSMPNFDRIRSRVHVRLSGPLSNIITNQNGNEIKTQLWVEYLCRSHFRHHGGLEKVERGLLVGNFVKSNLVEKEFKRYISEIETEYNEKNNYDLVLTLATEQKDDVINQMDQLYSSKHLNIINKQKKPTYYGFLLNLPAFSGDEEEDIDTWHAELEELLFRKVSVWGSVMNFQVFFLKYEGGQFETDHKFAKLSPDLAPELLYLSFWLQSTN</sequence>
<dbReference type="GO" id="GO:1990131">
    <property type="term" value="C:Gtr1-Gtr2 GTPase complex"/>
    <property type="evidence" value="ECO:0007669"/>
    <property type="project" value="TreeGrafter"/>
</dbReference>
<dbReference type="InterPro" id="IPR010708">
    <property type="entry name" value="5'(3')-deoxyribonucleotidase"/>
</dbReference>
<evidence type="ECO:0000256" key="3">
    <source>
        <dbReference type="ARBA" id="ARBA00023134"/>
    </source>
</evidence>
<comment type="similarity">
    <text evidence="1">Belongs to the GTR/RAG GTP-binding protein family.</text>
</comment>
<reference evidence="5 7" key="1">
    <citation type="journal article" date="2013" name="Curr. Biol.">
        <title>Shared signatures of parasitism and phylogenomics unite Cryptomycota and microsporidia.</title>
        <authorList>
            <person name="James T.Y."/>
            <person name="Pelin A."/>
            <person name="Bonen L."/>
            <person name="Ahrendt S."/>
            <person name="Sain D."/>
            <person name="Corradi N."/>
            <person name="Stajich J.E."/>
        </authorList>
    </citation>
    <scope>NUCLEOTIDE SEQUENCE [LARGE SCALE GENOMIC DNA]</scope>
    <source>
        <strain evidence="5">CSF55</strain>
        <strain evidence="5">CSF55</strain>
    </source>
</reference>
<dbReference type="HOGENOM" id="CLU_358686_0_0_1"/>